<organism evidence="3 4">
    <name type="scientific">Bipolaris oryzae ATCC 44560</name>
    <dbReference type="NCBI Taxonomy" id="930090"/>
    <lineage>
        <taxon>Eukaryota</taxon>
        <taxon>Fungi</taxon>
        <taxon>Dikarya</taxon>
        <taxon>Ascomycota</taxon>
        <taxon>Pezizomycotina</taxon>
        <taxon>Dothideomycetes</taxon>
        <taxon>Pleosporomycetidae</taxon>
        <taxon>Pleosporales</taxon>
        <taxon>Pleosporineae</taxon>
        <taxon>Pleosporaceae</taxon>
        <taxon>Bipolaris</taxon>
    </lineage>
</organism>
<proteinExistence type="predicted"/>
<dbReference type="InterPro" id="IPR050300">
    <property type="entry name" value="GDXG_lipolytic_enzyme"/>
</dbReference>
<dbReference type="KEGG" id="bor:COCMIDRAFT_27663"/>
<keyword evidence="4" id="KW-1185">Reference proteome</keyword>
<dbReference type="Gene3D" id="3.40.50.1820">
    <property type="entry name" value="alpha/beta hydrolase"/>
    <property type="match status" value="1"/>
</dbReference>
<dbReference type="RefSeq" id="XP_007689558.1">
    <property type="nucleotide sequence ID" value="XM_007691368.1"/>
</dbReference>
<dbReference type="HOGENOM" id="CLU_027519_0_0_1"/>
<evidence type="ECO:0000256" key="1">
    <source>
        <dbReference type="ARBA" id="ARBA00022801"/>
    </source>
</evidence>
<sequence length="500" mass="55345">MDSSPTALLKLLLPQTPLLVKTALWHSLSLTPQSSKWDLKTSLTVTMIREMVGPNADPQPIGKTQRFTLRDPGVKGKMWVSRVAMAVPGEDDVRQLLFRAIREMGTGEEKWEEPEQKGVEAEWNGFRKDAKEGEGEPVGMGEKEKFERLMRETTSATTMLYFHGGAMYLLDPAGYRGLGARIARETGGRVFNVRYRLSPQNPFPAALLDAFTAYLSLLSPPPGAFHEAVPASKIVFGGDSAGGLCCTALLQLLLQIHRSTPDGKTPTVRFHGKDVEIPLPAGLALTSPWLDITRALPSIENETTFDYLPPPSQTDKRDFPKDEVWPANPPRADLYCEGSALLHPLVSPLSAQDWSGSPPLFFSIGQEMLRDEAAVLAQRAVRQGVNVTWREFEAMPHVFAVLLEGLGESEVHYKEHLEFIKRVVAEEGGTVRGEGPENKAPESTAVLIRAKTLKREEKDVSTGLTQITDEEAKEMMIKGQERIERKFARGKDPAAERPML</sequence>
<reference evidence="3 4" key="1">
    <citation type="journal article" date="2013" name="PLoS Genet.">
        <title>Comparative genome structure, secondary metabolite, and effector coding capacity across Cochliobolus pathogens.</title>
        <authorList>
            <person name="Condon B.J."/>
            <person name="Leng Y."/>
            <person name="Wu D."/>
            <person name="Bushley K.E."/>
            <person name="Ohm R.A."/>
            <person name="Otillar R."/>
            <person name="Martin J."/>
            <person name="Schackwitz W."/>
            <person name="Grimwood J."/>
            <person name="MohdZainudin N."/>
            <person name="Xue C."/>
            <person name="Wang R."/>
            <person name="Manning V.A."/>
            <person name="Dhillon B."/>
            <person name="Tu Z.J."/>
            <person name="Steffenson B.J."/>
            <person name="Salamov A."/>
            <person name="Sun H."/>
            <person name="Lowry S."/>
            <person name="LaButti K."/>
            <person name="Han J."/>
            <person name="Copeland A."/>
            <person name="Lindquist E."/>
            <person name="Barry K."/>
            <person name="Schmutz J."/>
            <person name="Baker S.E."/>
            <person name="Ciuffetti L.M."/>
            <person name="Grigoriev I.V."/>
            <person name="Zhong S."/>
            <person name="Turgeon B.G."/>
        </authorList>
    </citation>
    <scope>NUCLEOTIDE SEQUENCE [LARGE SCALE GENOMIC DNA]</scope>
    <source>
        <strain evidence="3 4">ATCC 44560</strain>
    </source>
</reference>
<dbReference type="SUPFAM" id="SSF53474">
    <property type="entry name" value="alpha/beta-Hydrolases"/>
    <property type="match status" value="1"/>
</dbReference>
<dbReference type="InterPro" id="IPR013094">
    <property type="entry name" value="AB_hydrolase_3"/>
</dbReference>
<dbReference type="InterPro" id="IPR029058">
    <property type="entry name" value="AB_hydrolase_fold"/>
</dbReference>
<dbReference type="Pfam" id="PF07859">
    <property type="entry name" value="Abhydrolase_3"/>
    <property type="match status" value="1"/>
</dbReference>
<gene>
    <name evidence="3" type="ORF">COCMIDRAFT_27663</name>
</gene>
<dbReference type="PANTHER" id="PTHR48081">
    <property type="entry name" value="AB HYDROLASE SUPERFAMILY PROTEIN C4A8.06C"/>
    <property type="match status" value="1"/>
</dbReference>
<dbReference type="EMBL" id="KI964016">
    <property type="protein sequence ID" value="EUC43911.1"/>
    <property type="molecule type" value="Genomic_DNA"/>
</dbReference>
<evidence type="ECO:0000259" key="2">
    <source>
        <dbReference type="Pfam" id="PF07859"/>
    </source>
</evidence>
<dbReference type="OrthoDB" id="5354320at2759"/>
<dbReference type="PANTHER" id="PTHR48081:SF25">
    <property type="entry name" value="PUTATIVE (AFU_ORTHOLOGUE AFUA_3G11560)-RELATED"/>
    <property type="match status" value="1"/>
</dbReference>
<accession>W6ZJZ4</accession>
<name>W6ZJZ4_COCMI</name>
<feature type="domain" description="Alpha/beta hydrolase fold-3" evidence="2">
    <location>
        <begin position="159"/>
        <end position="400"/>
    </location>
</feature>
<evidence type="ECO:0000313" key="4">
    <source>
        <dbReference type="Proteomes" id="UP000054032"/>
    </source>
</evidence>
<evidence type="ECO:0000313" key="3">
    <source>
        <dbReference type="EMBL" id="EUC43911.1"/>
    </source>
</evidence>
<keyword evidence="1" id="KW-0378">Hydrolase</keyword>
<protein>
    <recommendedName>
        <fullName evidence="2">Alpha/beta hydrolase fold-3 domain-containing protein</fullName>
    </recommendedName>
</protein>
<dbReference type="GeneID" id="19121164"/>
<dbReference type="AlphaFoldDB" id="W6ZJZ4"/>
<dbReference type="GO" id="GO:0016787">
    <property type="term" value="F:hydrolase activity"/>
    <property type="evidence" value="ECO:0007669"/>
    <property type="project" value="UniProtKB-KW"/>
</dbReference>
<dbReference type="eggNOG" id="KOG1515">
    <property type="taxonomic scope" value="Eukaryota"/>
</dbReference>
<dbReference type="Proteomes" id="UP000054032">
    <property type="component" value="Unassembled WGS sequence"/>
</dbReference>